<evidence type="ECO:0000259" key="1">
    <source>
        <dbReference type="Pfam" id="PF00296"/>
    </source>
</evidence>
<dbReference type="PANTHER" id="PTHR43244:SF2">
    <property type="entry name" value="CONSERVED HYPOTHETICAL ALANINE AND PROLINE-RICH PROTEIN"/>
    <property type="match status" value="1"/>
</dbReference>
<accession>A0ABY3VX41</accession>
<dbReference type="Gene3D" id="3.20.20.30">
    <property type="entry name" value="Luciferase-like domain"/>
    <property type="match status" value="1"/>
</dbReference>
<dbReference type="RefSeq" id="WP_240262903.1">
    <property type="nucleotide sequence ID" value="NZ_CP092488.2"/>
</dbReference>
<evidence type="ECO:0000313" key="3">
    <source>
        <dbReference type="Proteomes" id="UP001055336"/>
    </source>
</evidence>
<dbReference type="EMBL" id="CP092488">
    <property type="protein sequence ID" value="UMB71151.1"/>
    <property type="molecule type" value="Genomic_DNA"/>
</dbReference>
<reference evidence="2" key="1">
    <citation type="submission" date="2022-08" db="EMBL/GenBank/DDBJ databases">
        <title>Whole genome sequencing of non-tuberculosis mycobacteria type-strains.</title>
        <authorList>
            <person name="Igarashi Y."/>
            <person name="Osugi A."/>
            <person name="Mitarai S."/>
        </authorList>
    </citation>
    <scope>NUCLEOTIDE SEQUENCE</scope>
    <source>
        <strain evidence="2">DSM 45127</strain>
    </source>
</reference>
<feature type="domain" description="Luciferase-like" evidence="1">
    <location>
        <begin position="17"/>
        <end position="315"/>
    </location>
</feature>
<dbReference type="SUPFAM" id="SSF51679">
    <property type="entry name" value="Bacterial luciferase-like"/>
    <property type="match status" value="1"/>
</dbReference>
<dbReference type="Proteomes" id="UP001055336">
    <property type="component" value="Chromosome"/>
</dbReference>
<name>A0ABY3VX41_9MYCO</name>
<dbReference type="PANTHER" id="PTHR43244">
    <property type="match status" value="1"/>
</dbReference>
<dbReference type="InterPro" id="IPR011251">
    <property type="entry name" value="Luciferase-like_dom"/>
</dbReference>
<dbReference type="NCBIfam" id="TIGR03617">
    <property type="entry name" value="F420_MSMEG_2256"/>
    <property type="match status" value="1"/>
</dbReference>
<proteinExistence type="predicted"/>
<dbReference type="InterPro" id="IPR036661">
    <property type="entry name" value="Luciferase-like_sf"/>
</dbReference>
<dbReference type="InterPro" id="IPR019919">
    <property type="entry name" value="Lucif-like_OxRdtase_MSMEG_2256"/>
</dbReference>
<sequence>MSAVRSARLKVDGGIFTDLARVPDLARELEHQGFDAAWTGEINHDPFFPLLLAAEHTSRLDIGTSIAVAFARNPMTVANVGWDLQTYSQGRFILGLGTQVKPHIEKRFSMPWGRPVDRMREFVLALHAIWSTWKDGTRLSFEGEFYTHKLMTPMFTPEPQAFSTPKIFIAAVGEAMTEMCGEVADGVLAHAFTTRQYLHDVTIPAVQRGLQRSARDRDAFEVSCPVFVVTGRDEDEMDASSAGVRKQIAFYGSTPAYRKVLELHGWGDVADELHRLSVLGEWDVMATLIDDEILGAFAVVATIDKLATALKDRCDGVIDRVMPSFPRTLSTDTVIAVLNELRD</sequence>
<evidence type="ECO:0000313" key="2">
    <source>
        <dbReference type="EMBL" id="UMB71151.1"/>
    </source>
</evidence>
<protein>
    <submittedName>
        <fullName evidence="2">LLM class F420-dependent oxidoreductase</fullName>
    </submittedName>
</protein>
<dbReference type="InterPro" id="IPR050564">
    <property type="entry name" value="F420-G6PD/mer"/>
</dbReference>
<keyword evidence="3" id="KW-1185">Reference proteome</keyword>
<dbReference type="CDD" id="cd01097">
    <property type="entry name" value="Tetrahydromethanopterin_reductase"/>
    <property type="match status" value="1"/>
</dbReference>
<gene>
    <name evidence="2" type="ORF">MKK62_07755</name>
</gene>
<dbReference type="Pfam" id="PF00296">
    <property type="entry name" value="Bac_luciferase"/>
    <property type="match status" value="1"/>
</dbReference>
<organism evidence="2 3">
    <name type="scientific">Mycobacterium paraterrae</name>
    <dbReference type="NCBI Taxonomy" id="577492"/>
    <lineage>
        <taxon>Bacteria</taxon>
        <taxon>Bacillati</taxon>
        <taxon>Actinomycetota</taxon>
        <taxon>Actinomycetes</taxon>
        <taxon>Mycobacteriales</taxon>
        <taxon>Mycobacteriaceae</taxon>
        <taxon>Mycobacterium</taxon>
    </lineage>
</organism>